<dbReference type="STRING" id="349521.HCH_06364"/>
<feature type="transmembrane region" description="Helical" evidence="1">
    <location>
        <begin position="135"/>
        <end position="155"/>
    </location>
</feature>
<dbReference type="AlphaFoldDB" id="Q2S8L5"/>
<dbReference type="Proteomes" id="UP000000238">
    <property type="component" value="Chromosome"/>
</dbReference>
<keyword evidence="1" id="KW-0472">Membrane</keyword>
<organism evidence="2 3">
    <name type="scientific">Hahella chejuensis (strain KCTC 2396)</name>
    <dbReference type="NCBI Taxonomy" id="349521"/>
    <lineage>
        <taxon>Bacteria</taxon>
        <taxon>Pseudomonadati</taxon>
        <taxon>Pseudomonadota</taxon>
        <taxon>Gammaproteobacteria</taxon>
        <taxon>Oceanospirillales</taxon>
        <taxon>Hahellaceae</taxon>
        <taxon>Hahella</taxon>
    </lineage>
</organism>
<evidence type="ECO:0000313" key="2">
    <source>
        <dbReference type="EMBL" id="ABC33009.1"/>
    </source>
</evidence>
<keyword evidence="1" id="KW-0812">Transmembrane</keyword>
<proteinExistence type="predicted"/>
<dbReference type="HOGENOM" id="CLU_1684650_0_0_6"/>
<sequence>MDDPHPSQKNRIAFSLAATVLFGGLIFWIHPHLQNDIAPWGFVSFELAKNPFRAELILNSWGREGQFWATWSLILDFPFLVAYTVLLCALSRGADSDLKHLFTVGFLIAGMCDAVENFALGFVLGGWLYPQLTAAAYYFASLKFLLLVTGGGFLLTRLMRFLHIRITREATAKSN</sequence>
<gene>
    <name evidence="2" type="ordered locus">HCH_06364</name>
</gene>
<feature type="transmembrane region" description="Helical" evidence="1">
    <location>
        <begin position="12"/>
        <end position="30"/>
    </location>
</feature>
<evidence type="ECO:0000256" key="1">
    <source>
        <dbReference type="SAM" id="Phobius"/>
    </source>
</evidence>
<reference evidence="2 3" key="1">
    <citation type="journal article" date="2005" name="Nucleic Acids Res.">
        <title>Genomic blueprint of Hahella chejuensis, a marine microbe producing an algicidal agent.</title>
        <authorList>
            <person name="Jeong H."/>
            <person name="Yim J.H."/>
            <person name="Lee C."/>
            <person name="Choi S.-H."/>
            <person name="Park Y.K."/>
            <person name="Yoon S.H."/>
            <person name="Hur C.-G."/>
            <person name="Kang H.-Y."/>
            <person name="Kim D."/>
            <person name="Lee H.H."/>
            <person name="Park K.H."/>
            <person name="Park S.-H."/>
            <person name="Park H.-S."/>
            <person name="Lee H.K."/>
            <person name="Oh T.K."/>
            <person name="Kim J.F."/>
        </authorList>
    </citation>
    <scope>NUCLEOTIDE SEQUENCE [LARGE SCALE GENOMIC DNA]</scope>
    <source>
        <strain evidence="2 3">KCTC 2396</strain>
    </source>
</reference>
<feature type="transmembrane region" description="Helical" evidence="1">
    <location>
        <begin position="68"/>
        <end position="89"/>
    </location>
</feature>
<dbReference type="KEGG" id="hch:HCH_06364"/>
<feature type="transmembrane region" description="Helical" evidence="1">
    <location>
        <begin position="101"/>
        <end position="129"/>
    </location>
</feature>
<name>Q2S8L5_HAHCH</name>
<evidence type="ECO:0000313" key="3">
    <source>
        <dbReference type="Proteomes" id="UP000000238"/>
    </source>
</evidence>
<dbReference type="EMBL" id="CP000155">
    <property type="protein sequence ID" value="ABC33009.1"/>
    <property type="molecule type" value="Genomic_DNA"/>
</dbReference>
<keyword evidence="1" id="KW-1133">Transmembrane helix</keyword>
<protein>
    <submittedName>
        <fullName evidence="2">Uncharacterized protein</fullName>
    </submittedName>
</protein>
<dbReference type="OrthoDB" id="6197887at2"/>
<accession>Q2S8L5</accession>
<dbReference type="RefSeq" id="WP_011400063.1">
    <property type="nucleotide sequence ID" value="NC_007645.1"/>
</dbReference>
<keyword evidence="3" id="KW-1185">Reference proteome</keyword>